<dbReference type="Proteomes" id="UP000576082">
    <property type="component" value="Unassembled WGS sequence"/>
</dbReference>
<dbReference type="GO" id="GO:0003690">
    <property type="term" value="F:double-stranded DNA binding"/>
    <property type="evidence" value="ECO:0007669"/>
    <property type="project" value="InterPro"/>
</dbReference>
<keyword evidence="2" id="KW-1185">Reference proteome</keyword>
<protein>
    <recommendedName>
        <fullName evidence="3">Host-nuclease inhibitor protein Gam</fullName>
    </recommendedName>
</protein>
<accession>A0A7X9RUN5</accession>
<dbReference type="RefSeq" id="WP_169657318.1">
    <property type="nucleotide sequence ID" value="NZ_JABANE010000033.1"/>
</dbReference>
<evidence type="ECO:0000313" key="1">
    <source>
        <dbReference type="EMBL" id="NME69031.1"/>
    </source>
</evidence>
<dbReference type="SUPFAM" id="SSF161266">
    <property type="entry name" value="Gam-like"/>
    <property type="match status" value="1"/>
</dbReference>
<evidence type="ECO:0000313" key="2">
    <source>
        <dbReference type="Proteomes" id="UP000576082"/>
    </source>
</evidence>
<dbReference type="Gene3D" id="1.20.5.170">
    <property type="match status" value="1"/>
</dbReference>
<proteinExistence type="predicted"/>
<sequence length="180" mass="20811">MTKRKATTVVALPNKADAQEAHKNFAEAFYSEKALQAEMEERIAEVREEYSNSLQALKLTQKSALSQIQLWAESNKEEFEDKRSQEWSHATIGFRHHPPKVAIVKGRKDDDGKAWNLTKALEVLEVNEEYVIHEVKMDKKSMLSDFKDNPDVVSESLKKCGLEIRQEEQFFIDVKEEKLD</sequence>
<dbReference type="GO" id="GO:0042262">
    <property type="term" value="P:DNA protection"/>
    <property type="evidence" value="ECO:0007669"/>
    <property type="project" value="InterPro"/>
</dbReference>
<name>A0A7X9RUN5_9BACT</name>
<organism evidence="1 2">
    <name type="scientific">Flammeovirga aprica JL-4</name>
    <dbReference type="NCBI Taxonomy" id="694437"/>
    <lineage>
        <taxon>Bacteria</taxon>
        <taxon>Pseudomonadati</taxon>
        <taxon>Bacteroidota</taxon>
        <taxon>Cytophagia</taxon>
        <taxon>Cytophagales</taxon>
        <taxon>Flammeovirgaceae</taxon>
        <taxon>Flammeovirga</taxon>
    </lineage>
</organism>
<gene>
    <name evidence="1" type="ORF">HHU12_13740</name>
</gene>
<dbReference type="AlphaFoldDB" id="A0A7X9RUN5"/>
<evidence type="ECO:0008006" key="3">
    <source>
        <dbReference type="Google" id="ProtNLM"/>
    </source>
</evidence>
<dbReference type="Pfam" id="PF07352">
    <property type="entry name" value="Phage_Mu_Gam"/>
    <property type="match status" value="1"/>
</dbReference>
<reference evidence="1 2" key="1">
    <citation type="submission" date="2020-04" db="EMBL/GenBank/DDBJ databases">
        <title>Flammeovirga sp. SR4, a novel species isolated from seawater.</title>
        <authorList>
            <person name="Wang X."/>
        </authorList>
    </citation>
    <scope>NUCLEOTIDE SEQUENCE [LARGE SCALE GENOMIC DNA]</scope>
    <source>
        <strain evidence="1 2">ATCC 23126</strain>
    </source>
</reference>
<dbReference type="InterPro" id="IPR009951">
    <property type="entry name" value="Host-nuc_inhib_Gam"/>
</dbReference>
<comment type="caution">
    <text evidence="1">The sequence shown here is derived from an EMBL/GenBank/DDBJ whole genome shotgun (WGS) entry which is preliminary data.</text>
</comment>
<dbReference type="EMBL" id="JABANE010000033">
    <property type="protein sequence ID" value="NME69031.1"/>
    <property type="molecule type" value="Genomic_DNA"/>
</dbReference>